<evidence type="ECO:0000313" key="8">
    <source>
        <dbReference type="EMBL" id="NPT54876.1"/>
    </source>
</evidence>
<keyword evidence="5" id="KW-0560">Oxidoreductase</keyword>
<reference evidence="8 9" key="1">
    <citation type="submission" date="2019-11" db="EMBL/GenBank/DDBJ databases">
        <title>Metabolism of dissolved organic matter in forest soils.</title>
        <authorList>
            <person name="Cyle K.T."/>
            <person name="Wilhelm R.C."/>
            <person name="Martinez C.E."/>
        </authorList>
    </citation>
    <scope>NUCLEOTIDE SEQUENCE [LARGE SCALE GENOMIC DNA]</scope>
    <source>
        <strain evidence="8 9">5N</strain>
    </source>
</reference>
<dbReference type="InterPro" id="IPR013786">
    <property type="entry name" value="AcylCoA_DH/ox_N"/>
</dbReference>
<dbReference type="Gene3D" id="1.20.140.10">
    <property type="entry name" value="Butyryl-CoA Dehydrogenase, subunit A, domain 3"/>
    <property type="match status" value="1"/>
</dbReference>
<dbReference type="Gene3D" id="1.10.540.10">
    <property type="entry name" value="Acyl-CoA dehydrogenase/oxidase, N-terminal domain"/>
    <property type="match status" value="1"/>
</dbReference>
<evidence type="ECO:0000313" key="9">
    <source>
        <dbReference type="Proteomes" id="UP000655523"/>
    </source>
</evidence>
<dbReference type="SUPFAM" id="SSF56645">
    <property type="entry name" value="Acyl-CoA dehydrogenase NM domain-like"/>
    <property type="match status" value="1"/>
</dbReference>
<evidence type="ECO:0000256" key="1">
    <source>
        <dbReference type="ARBA" id="ARBA00001974"/>
    </source>
</evidence>
<evidence type="ECO:0000256" key="4">
    <source>
        <dbReference type="ARBA" id="ARBA00022827"/>
    </source>
</evidence>
<dbReference type="InterPro" id="IPR036250">
    <property type="entry name" value="AcylCo_DH-like_C"/>
</dbReference>
<sequence>MDDMLTASIEPVLEERCTPALVREMLGAGADNARRDLWRALDELGFLDALVPESAGGSGLSLDECAGVLFAFGCHAMPVPAAHTMIARRLLADASMARPRGPIAFAVLDGSASNAAFVPFGLACESVLVEMSDGLRLIDIGDATVHPRTEWGGLDATVVFPAGVGKHLGAACAGKEPNTGVLLELGALVTAAFMVGAMTRVLEMMIGYVNDRQQFGRSIGKFQVVQHNLSVMAEHVAAAQIAVQSGCASETFLRRAIAKARASRAAPLVANTAHALTGAMGITAEYDLQLYTRALHSQRLQFGSESYWDEIVGTYALEHWSSAVPSIVDLTSSTANGAT</sequence>
<protein>
    <submittedName>
        <fullName evidence="8">Acyl-CoA dehydrogenase</fullName>
    </submittedName>
</protein>
<feature type="domain" description="Acyl-CoA dehydrogenase/oxidase N-terminal" evidence="7">
    <location>
        <begin position="4"/>
        <end position="88"/>
    </location>
</feature>
<gene>
    <name evidence="8" type="ORF">GNZ13_09695</name>
</gene>
<evidence type="ECO:0000259" key="6">
    <source>
        <dbReference type="Pfam" id="PF00441"/>
    </source>
</evidence>
<keyword evidence="4" id="KW-0274">FAD</keyword>
<dbReference type="EMBL" id="WOEZ01000044">
    <property type="protein sequence ID" value="NPT54876.1"/>
    <property type="molecule type" value="Genomic_DNA"/>
</dbReference>
<dbReference type="GO" id="GO:0003995">
    <property type="term" value="F:acyl-CoA dehydrogenase activity"/>
    <property type="evidence" value="ECO:0007669"/>
    <property type="project" value="TreeGrafter"/>
</dbReference>
<dbReference type="AlphaFoldDB" id="A0A972NK70"/>
<comment type="caution">
    <text evidence="8">The sequence shown here is derived from an EMBL/GenBank/DDBJ whole genome shotgun (WGS) entry which is preliminary data.</text>
</comment>
<dbReference type="Pfam" id="PF02771">
    <property type="entry name" value="Acyl-CoA_dh_N"/>
    <property type="match status" value="1"/>
</dbReference>
<dbReference type="PANTHER" id="PTHR43884">
    <property type="entry name" value="ACYL-COA DEHYDROGENASE"/>
    <property type="match status" value="1"/>
</dbReference>
<dbReference type="SUPFAM" id="SSF47203">
    <property type="entry name" value="Acyl-CoA dehydrogenase C-terminal domain-like"/>
    <property type="match status" value="1"/>
</dbReference>
<dbReference type="RefSeq" id="WP_172162813.1">
    <property type="nucleotide sequence ID" value="NZ_WOEZ01000044.1"/>
</dbReference>
<dbReference type="Pfam" id="PF00441">
    <property type="entry name" value="Acyl-CoA_dh_1"/>
    <property type="match status" value="1"/>
</dbReference>
<dbReference type="InterPro" id="IPR037069">
    <property type="entry name" value="AcylCoA_DH/ox_N_sf"/>
</dbReference>
<keyword evidence="3" id="KW-0285">Flavoprotein</keyword>
<organism evidence="8 9">
    <name type="scientific">Paraburkholderia elongata</name>
    <dbReference type="NCBI Taxonomy" id="2675747"/>
    <lineage>
        <taxon>Bacteria</taxon>
        <taxon>Pseudomonadati</taxon>
        <taxon>Pseudomonadota</taxon>
        <taxon>Betaproteobacteria</taxon>
        <taxon>Burkholderiales</taxon>
        <taxon>Burkholderiaceae</taxon>
        <taxon>Paraburkholderia</taxon>
    </lineage>
</organism>
<dbReference type="Proteomes" id="UP000655523">
    <property type="component" value="Unassembled WGS sequence"/>
</dbReference>
<evidence type="ECO:0000256" key="2">
    <source>
        <dbReference type="ARBA" id="ARBA00009347"/>
    </source>
</evidence>
<evidence type="ECO:0000256" key="5">
    <source>
        <dbReference type="ARBA" id="ARBA00023002"/>
    </source>
</evidence>
<keyword evidence="9" id="KW-1185">Reference proteome</keyword>
<dbReference type="InterPro" id="IPR009075">
    <property type="entry name" value="AcylCo_DH/oxidase_C"/>
</dbReference>
<name>A0A972NK70_9BURK</name>
<evidence type="ECO:0000256" key="3">
    <source>
        <dbReference type="ARBA" id="ARBA00022630"/>
    </source>
</evidence>
<dbReference type="GO" id="GO:0050660">
    <property type="term" value="F:flavin adenine dinucleotide binding"/>
    <property type="evidence" value="ECO:0007669"/>
    <property type="project" value="InterPro"/>
</dbReference>
<proteinExistence type="inferred from homology"/>
<comment type="similarity">
    <text evidence="2">Belongs to the acyl-CoA dehydrogenase family.</text>
</comment>
<feature type="domain" description="Acyl-CoA dehydrogenase/oxidase C-terminal" evidence="6">
    <location>
        <begin position="183"/>
        <end position="305"/>
    </location>
</feature>
<evidence type="ECO:0000259" key="7">
    <source>
        <dbReference type="Pfam" id="PF02771"/>
    </source>
</evidence>
<comment type="cofactor">
    <cofactor evidence="1">
        <name>FAD</name>
        <dbReference type="ChEBI" id="CHEBI:57692"/>
    </cofactor>
</comment>
<dbReference type="PANTHER" id="PTHR43884:SF20">
    <property type="entry name" value="ACYL-COA DEHYDROGENASE FADE28"/>
    <property type="match status" value="1"/>
</dbReference>
<dbReference type="InterPro" id="IPR009100">
    <property type="entry name" value="AcylCoA_DH/oxidase_NM_dom_sf"/>
</dbReference>
<accession>A0A972NK70</accession>